<gene>
    <name evidence="2" type="ORF">ACFSBW_10115</name>
</gene>
<dbReference type="AlphaFoldDB" id="A0ABD6DAS4"/>
<evidence type="ECO:0000313" key="3">
    <source>
        <dbReference type="Proteomes" id="UP001597052"/>
    </source>
</evidence>
<dbReference type="RefSeq" id="WP_256395405.1">
    <property type="nucleotide sequence ID" value="NZ_JANHDJ010000002.1"/>
</dbReference>
<sequence length="103" mass="10872">MTNRTLGWWLLVAFAIVGLAVTAPVVSAHGGDPTHGTTADGIVTEGDTTGWAGWMNDHMTDQMGLDAIDEMESHMGVTVDELPHDPPEDNHTPTGLNGQGYGC</sequence>
<feature type="region of interest" description="Disordered" evidence="1">
    <location>
        <begin position="78"/>
        <end position="103"/>
    </location>
</feature>
<evidence type="ECO:0000256" key="1">
    <source>
        <dbReference type="SAM" id="MobiDB-lite"/>
    </source>
</evidence>
<name>A0ABD6DAS4_9EURY</name>
<evidence type="ECO:0000313" key="2">
    <source>
        <dbReference type="EMBL" id="MFD1642224.1"/>
    </source>
</evidence>
<feature type="compositionally biased region" description="Basic and acidic residues" evidence="1">
    <location>
        <begin position="81"/>
        <end position="91"/>
    </location>
</feature>
<dbReference type="EMBL" id="JBHUDM010000002">
    <property type="protein sequence ID" value="MFD1642224.1"/>
    <property type="molecule type" value="Genomic_DNA"/>
</dbReference>
<protein>
    <submittedName>
        <fullName evidence="2">Uncharacterized protein</fullName>
    </submittedName>
</protein>
<keyword evidence="3" id="KW-1185">Reference proteome</keyword>
<proteinExistence type="predicted"/>
<accession>A0ABD6DAS4</accession>
<reference evidence="2 3" key="1">
    <citation type="journal article" date="2019" name="Int. J. Syst. Evol. Microbiol.">
        <title>The Global Catalogue of Microorganisms (GCM) 10K type strain sequencing project: providing services to taxonomists for standard genome sequencing and annotation.</title>
        <authorList>
            <consortium name="The Broad Institute Genomics Platform"/>
            <consortium name="The Broad Institute Genome Sequencing Center for Infectious Disease"/>
            <person name="Wu L."/>
            <person name="Ma J."/>
        </authorList>
    </citation>
    <scope>NUCLEOTIDE SEQUENCE [LARGE SCALE GENOMIC DNA]</scope>
    <source>
        <strain evidence="2 3">CGMCC 1.10593</strain>
    </source>
</reference>
<organism evidence="2 3">
    <name type="scientific">Halohasta litorea</name>
    <dbReference type="NCBI Taxonomy" id="869891"/>
    <lineage>
        <taxon>Archaea</taxon>
        <taxon>Methanobacteriati</taxon>
        <taxon>Methanobacteriota</taxon>
        <taxon>Stenosarchaea group</taxon>
        <taxon>Halobacteria</taxon>
        <taxon>Halobacteriales</taxon>
        <taxon>Haloferacaceae</taxon>
        <taxon>Halohasta</taxon>
    </lineage>
</organism>
<comment type="caution">
    <text evidence="2">The sequence shown here is derived from an EMBL/GenBank/DDBJ whole genome shotgun (WGS) entry which is preliminary data.</text>
</comment>
<dbReference type="Proteomes" id="UP001597052">
    <property type="component" value="Unassembled WGS sequence"/>
</dbReference>